<proteinExistence type="predicted"/>
<keyword evidence="2" id="KW-0808">Transferase</keyword>
<dbReference type="InParanoid" id="A0A0V0R3V8"/>
<evidence type="ECO:0000313" key="2">
    <source>
        <dbReference type="EMBL" id="KRX09180.1"/>
    </source>
</evidence>
<evidence type="ECO:0000313" key="3">
    <source>
        <dbReference type="Proteomes" id="UP000054937"/>
    </source>
</evidence>
<gene>
    <name evidence="2" type="ORF">PPERSA_05849</name>
</gene>
<dbReference type="GO" id="GO:0004672">
    <property type="term" value="F:protein kinase activity"/>
    <property type="evidence" value="ECO:0007669"/>
    <property type="project" value="InterPro"/>
</dbReference>
<dbReference type="AlphaFoldDB" id="A0A0V0R3V8"/>
<dbReference type="OMA" id="YDRINGN"/>
<dbReference type="GO" id="GO:0005524">
    <property type="term" value="F:ATP binding"/>
    <property type="evidence" value="ECO:0007669"/>
    <property type="project" value="InterPro"/>
</dbReference>
<accession>A0A0V0R3V8</accession>
<dbReference type="Proteomes" id="UP000054937">
    <property type="component" value="Unassembled WGS sequence"/>
</dbReference>
<dbReference type="InterPro" id="IPR011009">
    <property type="entry name" value="Kinase-like_dom_sf"/>
</dbReference>
<reference evidence="2 3" key="1">
    <citation type="journal article" date="2015" name="Sci. Rep.">
        <title>Genome of the facultative scuticociliatosis pathogen Pseudocohnilembus persalinus provides insight into its virulence through horizontal gene transfer.</title>
        <authorList>
            <person name="Xiong J."/>
            <person name="Wang G."/>
            <person name="Cheng J."/>
            <person name="Tian M."/>
            <person name="Pan X."/>
            <person name="Warren A."/>
            <person name="Jiang C."/>
            <person name="Yuan D."/>
            <person name="Miao W."/>
        </authorList>
    </citation>
    <scope>NUCLEOTIDE SEQUENCE [LARGE SCALE GENOMIC DNA]</scope>
    <source>
        <strain evidence="2">36N120E</strain>
    </source>
</reference>
<organism evidence="2 3">
    <name type="scientific">Pseudocohnilembus persalinus</name>
    <name type="common">Ciliate</name>
    <dbReference type="NCBI Taxonomy" id="266149"/>
    <lineage>
        <taxon>Eukaryota</taxon>
        <taxon>Sar</taxon>
        <taxon>Alveolata</taxon>
        <taxon>Ciliophora</taxon>
        <taxon>Intramacronucleata</taxon>
        <taxon>Oligohymenophorea</taxon>
        <taxon>Scuticociliatia</taxon>
        <taxon>Philasterida</taxon>
        <taxon>Pseudocohnilembidae</taxon>
        <taxon>Pseudocohnilembus</taxon>
    </lineage>
</organism>
<keyword evidence="2" id="KW-0418">Kinase</keyword>
<comment type="caution">
    <text evidence="2">The sequence shown here is derived from an EMBL/GenBank/DDBJ whole genome shotgun (WGS) entry which is preliminary data.</text>
</comment>
<protein>
    <submittedName>
        <fullName evidence="2">Protein kinase-like domain</fullName>
    </submittedName>
</protein>
<dbReference type="EMBL" id="LDAU01000053">
    <property type="protein sequence ID" value="KRX09180.1"/>
    <property type="molecule type" value="Genomic_DNA"/>
</dbReference>
<evidence type="ECO:0000259" key="1">
    <source>
        <dbReference type="PROSITE" id="PS50011"/>
    </source>
</evidence>
<dbReference type="InterPro" id="IPR000719">
    <property type="entry name" value="Prot_kinase_dom"/>
</dbReference>
<dbReference type="Gene3D" id="1.10.510.10">
    <property type="entry name" value="Transferase(Phosphotransferase) domain 1"/>
    <property type="match status" value="1"/>
</dbReference>
<sequence length="311" mass="37394">MRVQQNRAIFEGINNKFIEKQRETLIVWQEYIPSFYEILQEKIDKKIKIEPIEVVYLLKIIFKLIFQIHSYGLFHGNIKPQNIHLKLRENNKEKSYVNIEQEKDYPYSDKSSLMPFTDVYSLGVIGLILLNPGNTKMNSKSIKLDQLLENLYVRCKDGQIPKQLFQVIHQMVSQDPDQRPILEYCAEKFETIEYEMTQLKSQESVRKLTKKELFILQKAKQIEQIKTNTLKEMNSRTEHKNQQNYWIDWNHVHNNMFWWKEYQKYFHGELIGSQNIGIKCFSCWNIYQQAQEQIDSLNNEILQWKDDDKND</sequence>
<dbReference type="SUPFAM" id="SSF56112">
    <property type="entry name" value="Protein kinase-like (PK-like)"/>
    <property type="match status" value="1"/>
</dbReference>
<keyword evidence="3" id="KW-1185">Reference proteome</keyword>
<feature type="domain" description="Protein kinase" evidence="1">
    <location>
        <begin position="1"/>
        <end position="192"/>
    </location>
</feature>
<name>A0A0V0R3V8_PSEPJ</name>
<dbReference type="PROSITE" id="PS50011">
    <property type="entry name" value="PROTEIN_KINASE_DOM"/>
    <property type="match status" value="1"/>
</dbReference>